<evidence type="ECO:0000256" key="1">
    <source>
        <dbReference type="SAM" id="Coils"/>
    </source>
</evidence>
<dbReference type="AlphaFoldDB" id="A0A1A7QWY0"/>
<dbReference type="Proteomes" id="UP000248987">
    <property type="component" value="Unassembled WGS sequence"/>
</dbReference>
<dbReference type="EMBL" id="QLLQ01000019">
    <property type="protein sequence ID" value="RAJ19758.1"/>
    <property type="molecule type" value="Genomic_DNA"/>
</dbReference>
<protein>
    <submittedName>
        <fullName evidence="2">Uncharacterized protein</fullName>
    </submittedName>
</protein>
<feature type="coiled-coil region" evidence="1">
    <location>
        <begin position="27"/>
        <end position="61"/>
    </location>
</feature>
<keyword evidence="3" id="KW-1185">Reference proteome</keyword>
<dbReference type="PROSITE" id="PS51257">
    <property type="entry name" value="PROKAR_LIPOPROTEIN"/>
    <property type="match status" value="1"/>
</dbReference>
<evidence type="ECO:0000313" key="3">
    <source>
        <dbReference type="Proteomes" id="UP000248987"/>
    </source>
</evidence>
<sequence>MRKSILSLAFAILLSTSIYSCKEETKLDNLEETLEDRSDDLEDASDEIGDVAINIEDALENFREALKEVENPQDREMIRTRVNTIFDEMEVDLNN</sequence>
<accession>A0A1A7QWY0</accession>
<evidence type="ECO:0000313" key="2">
    <source>
        <dbReference type="EMBL" id="RAJ19758.1"/>
    </source>
</evidence>
<comment type="caution">
    <text evidence="2">The sequence shown here is derived from an EMBL/GenBank/DDBJ whole genome shotgun (WGS) entry which is preliminary data.</text>
</comment>
<reference evidence="2 3" key="1">
    <citation type="submission" date="2018-06" db="EMBL/GenBank/DDBJ databases">
        <title>Genomic Encyclopedia of Archaeal and Bacterial Type Strains, Phase II (KMG-II): from individual species to whole genera.</title>
        <authorList>
            <person name="Goeker M."/>
        </authorList>
    </citation>
    <scope>NUCLEOTIDE SEQUENCE [LARGE SCALE GENOMIC DNA]</scope>
    <source>
        <strain evidence="2 3">DSM 12408</strain>
    </source>
</reference>
<proteinExistence type="predicted"/>
<gene>
    <name evidence="2" type="ORF">LX77_03388</name>
</gene>
<dbReference type="OrthoDB" id="1144814at2"/>
<keyword evidence="1" id="KW-0175">Coiled coil</keyword>
<dbReference type="STRING" id="49280.A9996_14675"/>
<dbReference type="RefSeq" id="WP_066436677.1">
    <property type="nucleotide sequence ID" value="NZ_LZRN01000036.1"/>
</dbReference>
<organism evidence="2 3">
    <name type="scientific">Gelidibacter algens</name>
    <dbReference type="NCBI Taxonomy" id="49280"/>
    <lineage>
        <taxon>Bacteria</taxon>
        <taxon>Pseudomonadati</taxon>
        <taxon>Bacteroidota</taxon>
        <taxon>Flavobacteriia</taxon>
        <taxon>Flavobacteriales</taxon>
        <taxon>Flavobacteriaceae</taxon>
        <taxon>Gelidibacter</taxon>
    </lineage>
</organism>
<name>A0A1A7QWY0_9FLAO</name>